<gene>
    <name evidence="4" type="ORF">CGC20_34395</name>
    <name evidence="3" type="ORF">LDHU3_32.2740</name>
</gene>
<dbReference type="Pfam" id="PF01467">
    <property type="entry name" value="CTP_transf_like"/>
    <property type="match status" value="1"/>
</dbReference>
<reference evidence="3" key="3">
    <citation type="submission" date="2020-06" db="EMBL/GenBank/DDBJ databases">
        <authorList>
            <person name="Camacho E."/>
            <person name="Gonzalez-de la Fuente S."/>
            <person name="Rastrojo A."/>
            <person name="Peiro-Pastor R."/>
            <person name="Solana JC."/>
            <person name="Tabera L."/>
            <person name="Gamarro F."/>
            <person name="Carrasco-Ramiro F."/>
            <person name="Requena JM."/>
            <person name="Aguado B."/>
        </authorList>
    </citation>
    <scope>NUCLEOTIDE SEQUENCE</scope>
</reference>
<reference evidence="5" key="1">
    <citation type="submission" date="2019-02" db="EMBL/GenBank/DDBJ databases">
        <title>FDA dAtabase for Regulatory Grade micrObial Sequences (FDA-ARGOS): Supporting development and validation of Infectious Disease Dx tests.</title>
        <authorList>
            <person name="Duncan R."/>
            <person name="Fisher C."/>
            <person name="Tallon L."/>
            <person name="Sadzewicz L."/>
            <person name="Sengamalay N."/>
            <person name="Ott S."/>
            <person name="Godinez A."/>
            <person name="Nagaraj S."/>
            <person name="Vavikolanu K."/>
            <person name="Vyas G."/>
            <person name="Nadendla S."/>
            <person name="Aluvathingal J."/>
            <person name="Sichtig H."/>
        </authorList>
    </citation>
    <scope>NUCLEOTIDE SEQUENCE [LARGE SCALE GENOMIC DNA]</scope>
    <source>
        <strain evidence="5">FDAARGOS_360</strain>
    </source>
</reference>
<keyword evidence="4" id="KW-0548">Nucleotidyltransferase</keyword>
<dbReference type="AlphaFoldDB" id="A0A504XFW2"/>
<reference evidence="4" key="2">
    <citation type="submission" date="2019-02" db="EMBL/GenBank/DDBJ databases">
        <title>FDA dAtabase for Regulatory Grade micrObial Sequences (FDA-ARGOS): Supporting development and validation of Infectious Disease Dx tests.</title>
        <authorList>
            <person name="Duncan R."/>
            <person name="Fisher C."/>
            <person name="Tallon L.J."/>
            <person name="Sadzewicz L."/>
            <person name="Sengamalay N."/>
            <person name="Ott S."/>
            <person name="Godinez A."/>
            <person name="Nagaraj S."/>
            <person name="Nadendla S."/>
            <person name="Sichtig H."/>
        </authorList>
    </citation>
    <scope>NUCLEOTIDE SEQUENCE</scope>
    <source>
        <strain evidence="4">FDAARGOS_360</strain>
    </source>
</reference>
<dbReference type="Gene3D" id="3.40.50.620">
    <property type="entry name" value="HUPs"/>
    <property type="match status" value="1"/>
</dbReference>
<dbReference type="Proteomes" id="UP000601710">
    <property type="component" value="Chromosome 32"/>
</dbReference>
<dbReference type="PANTHER" id="PTHR10695:SF46">
    <property type="entry name" value="BIFUNCTIONAL COENZYME A SYNTHASE-RELATED"/>
    <property type="match status" value="1"/>
</dbReference>
<dbReference type="Proteomes" id="UP000318821">
    <property type="component" value="Unassembled WGS sequence"/>
</dbReference>
<proteinExistence type="predicted"/>
<keyword evidence="4" id="KW-0808">Transferase</keyword>
<evidence type="ECO:0000313" key="5">
    <source>
        <dbReference type="Proteomes" id="UP000318821"/>
    </source>
</evidence>
<evidence type="ECO:0000259" key="2">
    <source>
        <dbReference type="Pfam" id="PF01467"/>
    </source>
</evidence>
<dbReference type="InterPro" id="IPR004821">
    <property type="entry name" value="Cyt_trans-like"/>
</dbReference>
<name>A0A504XFW2_LEIDO</name>
<dbReference type="GO" id="GO:0004140">
    <property type="term" value="F:dephospho-CoA kinase activity"/>
    <property type="evidence" value="ECO:0007669"/>
    <property type="project" value="TreeGrafter"/>
</dbReference>
<dbReference type="VEuPathDB" id="TriTrypDB:LdCL_320027400"/>
<dbReference type="GO" id="GO:0015937">
    <property type="term" value="P:coenzyme A biosynthetic process"/>
    <property type="evidence" value="ECO:0007669"/>
    <property type="project" value="TreeGrafter"/>
</dbReference>
<evidence type="ECO:0000313" key="3">
    <source>
        <dbReference type="EMBL" id="CAC5432974.1"/>
    </source>
</evidence>
<dbReference type="VEuPathDB" id="TriTrypDB:LdBPK_322200.1"/>
<dbReference type="GO" id="GO:0016779">
    <property type="term" value="F:nucleotidyltransferase activity"/>
    <property type="evidence" value="ECO:0007669"/>
    <property type="project" value="UniProtKB-KW"/>
</dbReference>
<dbReference type="PANTHER" id="PTHR10695">
    <property type="entry name" value="DEPHOSPHO-COA KINASE-RELATED"/>
    <property type="match status" value="1"/>
</dbReference>
<accession>A0A504XFW2</accession>
<evidence type="ECO:0000256" key="1">
    <source>
        <dbReference type="SAM" id="MobiDB-lite"/>
    </source>
</evidence>
<feature type="compositionally biased region" description="Low complexity" evidence="1">
    <location>
        <begin position="125"/>
        <end position="142"/>
    </location>
</feature>
<sequence>MTPLVLLSTSRGKDANAKSLAAYLTRSVLTPIATKAATAAGSVSAASEPIKYRCSSTELQCGYSGGVDVYLAIDNQHRSTFLEHSVYLYSAALEVCPQLSISIIPVIRTAEAATCGTASKEETHAPAASPSPSARSKQQQQQFDGVQRGGSDVIELYDDAAAVLREWKLVDKAFMRDAEGFKPHYKYVAVGGTFDHFHSGHKVLLSTAALHAIQKLRVGVTDASLLTRKKFAESLQSIELRMENVAQFLQKMRPDLELELEPISEISGGTKSIPDVEALVVSPETAKSLGLINEMRSANGGLAPMVGISIPLVESPTGELISSTALRERQTQAD</sequence>
<dbReference type="FunFam" id="3.40.50.620:FF:000406">
    <property type="entry name" value="Cytidylyltransferase, putative"/>
    <property type="match status" value="1"/>
</dbReference>
<dbReference type="NCBIfam" id="TIGR00125">
    <property type="entry name" value="cyt_tran_rel"/>
    <property type="match status" value="1"/>
</dbReference>
<dbReference type="SUPFAM" id="SSF52374">
    <property type="entry name" value="Nucleotidylyl transferase"/>
    <property type="match status" value="1"/>
</dbReference>
<dbReference type="EMBL" id="LR812652">
    <property type="protein sequence ID" value="CAC5432974.1"/>
    <property type="molecule type" value="Genomic_DNA"/>
</dbReference>
<feature type="domain" description="Cytidyltransferase-like" evidence="2">
    <location>
        <begin position="190"/>
        <end position="329"/>
    </location>
</feature>
<organism evidence="4 5">
    <name type="scientific">Leishmania donovani</name>
    <dbReference type="NCBI Taxonomy" id="5661"/>
    <lineage>
        <taxon>Eukaryota</taxon>
        <taxon>Discoba</taxon>
        <taxon>Euglenozoa</taxon>
        <taxon>Kinetoplastea</taxon>
        <taxon>Metakinetoplastina</taxon>
        <taxon>Trypanosomatida</taxon>
        <taxon>Trypanosomatidae</taxon>
        <taxon>Leishmaniinae</taxon>
        <taxon>Leishmania</taxon>
    </lineage>
</organism>
<dbReference type="InterPro" id="IPR014729">
    <property type="entry name" value="Rossmann-like_a/b/a_fold"/>
</dbReference>
<feature type="region of interest" description="Disordered" evidence="1">
    <location>
        <begin position="118"/>
        <end position="147"/>
    </location>
</feature>
<protein>
    <submittedName>
        <fullName evidence="4">Cytidylyltransferase family protein</fullName>
    </submittedName>
    <submittedName>
        <fullName evidence="3">Cytidylyltransferase_putative/Pfam:PF01467</fullName>
    </submittedName>
</protein>
<dbReference type="VEuPathDB" id="TriTrypDB:LDHU3_32.2740"/>
<evidence type="ECO:0000313" key="4">
    <source>
        <dbReference type="EMBL" id="TPP47224.1"/>
    </source>
</evidence>
<dbReference type="EMBL" id="RHLD01000003">
    <property type="protein sequence ID" value="TPP47224.1"/>
    <property type="molecule type" value="Genomic_DNA"/>
</dbReference>